<comment type="caution">
    <text evidence="1">The sequence shown here is derived from an EMBL/GenBank/DDBJ whole genome shotgun (WGS) entry which is preliminary data.</text>
</comment>
<proteinExistence type="predicted"/>
<dbReference type="Proteomes" id="UP000013117">
    <property type="component" value="Unassembled WGS sequence"/>
</dbReference>
<evidence type="ECO:0008006" key="3">
    <source>
        <dbReference type="Google" id="ProtNLM"/>
    </source>
</evidence>
<dbReference type="OrthoDB" id="8636602at2"/>
<dbReference type="EMBL" id="APPN01000054">
    <property type="protein sequence ID" value="ENV34564.1"/>
    <property type="molecule type" value="Genomic_DNA"/>
</dbReference>
<evidence type="ECO:0000313" key="1">
    <source>
        <dbReference type="EMBL" id="ENV34564.1"/>
    </source>
</evidence>
<evidence type="ECO:0000313" key="2">
    <source>
        <dbReference type="Proteomes" id="UP000013117"/>
    </source>
</evidence>
<reference evidence="1 2" key="1">
    <citation type="submission" date="2013-02" db="EMBL/GenBank/DDBJ databases">
        <title>The Genome Sequence of Acinetobacter gerneri CIP 107464.</title>
        <authorList>
            <consortium name="The Broad Institute Genome Sequencing Platform"/>
            <consortium name="The Broad Institute Genome Sequencing Center for Infectious Disease"/>
            <person name="Cerqueira G."/>
            <person name="Feldgarden M."/>
            <person name="Courvalin P."/>
            <person name="Perichon B."/>
            <person name="Grillot-Courvalin C."/>
            <person name="Clermont D."/>
            <person name="Rocha E."/>
            <person name="Yoon E.-J."/>
            <person name="Nemec A."/>
            <person name="Walker B."/>
            <person name="Young S.K."/>
            <person name="Zeng Q."/>
            <person name="Gargeya S."/>
            <person name="Fitzgerald M."/>
            <person name="Haas B."/>
            <person name="Abouelleil A."/>
            <person name="Alvarado L."/>
            <person name="Arachchi H.M."/>
            <person name="Berlin A.M."/>
            <person name="Chapman S.B."/>
            <person name="Dewar J."/>
            <person name="Goldberg J."/>
            <person name="Griggs A."/>
            <person name="Gujja S."/>
            <person name="Hansen M."/>
            <person name="Howarth C."/>
            <person name="Imamovic A."/>
            <person name="Larimer J."/>
            <person name="McCowan C."/>
            <person name="Murphy C."/>
            <person name="Neiman D."/>
            <person name="Pearson M."/>
            <person name="Priest M."/>
            <person name="Roberts A."/>
            <person name="Saif S."/>
            <person name="Shea T."/>
            <person name="Sisk P."/>
            <person name="Sykes S."/>
            <person name="Wortman J."/>
            <person name="Nusbaum C."/>
            <person name="Birren B."/>
        </authorList>
    </citation>
    <scope>NUCLEOTIDE SEQUENCE [LARGE SCALE GENOMIC DNA]</scope>
    <source>
        <strain evidence="1 2">CIP 107464</strain>
    </source>
</reference>
<dbReference type="AlphaFoldDB" id="N8ZLH6"/>
<gene>
    <name evidence="1" type="ORF">F960_01302</name>
</gene>
<protein>
    <recommendedName>
        <fullName evidence="3">DUF1833 domain-containing protein</fullName>
    </recommendedName>
</protein>
<dbReference type="PATRIC" id="fig|1120926.3.peg.1253"/>
<sequence length="161" mass="17997">MSDYTSFFLDCQGGVTQLECVEISHPIFSKVYRYTLSDTEGFTANGLSFEYAPMTIKRNNVTNDLDQAISVTFADVDDELIEEFMNILDSDDPLLRPSFLYKIYRDDDLSAPMLTLQTLEIAKVSKDGSGLVTFDAQAPDLNSVGTGLVYDFTNYPLLRGI</sequence>
<name>N8ZLH6_9GAMM</name>
<dbReference type="HOGENOM" id="CLU_133059_0_0_6"/>
<dbReference type="eggNOG" id="ENOG5033HMJ">
    <property type="taxonomic scope" value="Bacteria"/>
</dbReference>
<dbReference type="GeneID" id="84208701"/>
<keyword evidence="2" id="KW-1185">Reference proteome</keyword>
<organism evidence="1 2">
    <name type="scientific">Acinetobacter gerneri DSM 14967 = CIP 107464 = MTCC 9824</name>
    <dbReference type="NCBI Taxonomy" id="1120926"/>
    <lineage>
        <taxon>Bacteria</taxon>
        <taxon>Pseudomonadati</taxon>
        <taxon>Pseudomonadota</taxon>
        <taxon>Gammaproteobacteria</taxon>
        <taxon>Moraxellales</taxon>
        <taxon>Moraxellaceae</taxon>
        <taxon>Acinetobacter</taxon>
    </lineage>
</organism>
<dbReference type="STRING" id="202952.GCA_000747725_00416"/>
<dbReference type="RefSeq" id="WP_004859309.1">
    <property type="nucleotide sequence ID" value="NZ_ASYY01000054.1"/>
</dbReference>
<accession>N8ZLH6</accession>